<dbReference type="STRING" id="1817821.A2717_02675"/>
<dbReference type="InterPro" id="IPR008971">
    <property type="entry name" value="HSP40/DnaJ_pept-bd"/>
</dbReference>
<dbReference type="CDD" id="cd06257">
    <property type="entry name" value="DnaJ"/>
    <property type="match status" value="1"/>
</dbReference>
<dbReference type="NCBIfam" id="NF008035">
    <property type="entry name" value="PRK10767.1"/>
    <property type="match status" value="1"/>
</dbReference>
<name>A0A1F5N9Z2_9BACT</name>
<evidence type="ECO:0000256" key="14">
    <source>
        <dbReference type="PROSITE-ProRule" id="PRU00546"/>
    </source>
</evidence>
<feature type="repeat" description="CXXCXGXG motif" evidence="13">
    <location>
        <begin position="193"/>
        <end position="200"/>
    </location>
</feature>
<dbReference type="PANTHER" id="PTHR43096">
    <property type="entry name" value="DNAJ HOMOLOG 1, MITOCHONDRIAL-RELATED"/>
    <property type="match status" value="1"/>
</dbReference>
<reference evidence="17 18" key="1">
    <citation type="journal article" date="2016" name="Nat. Commun.">
        <title>Thousands of microbial genomes shed light on interconnected biogeochemical processes in an aquifer system.</title>
        <authorList>
            <person name="Anantharaman K."/>
            <person name="Brown C.T."/>
            <person name="Hug L.A."/>
            <person name="Sharon I."/>
            <person name="Castelle C.J."/>
            <person name="Probst A.J."/>
            <person name="Thomas B.C."/>
            <person name="Singh A."/>
            <person name="Wilkins M.J."/>
            <person name="Karaoz U."/>
            <person name="Brodie E.L."/>
            <person name="Williams K.H."/>
            <person name="Hubbard S.S."/>
            <person name="Banfield J.F."/>
        </authorList>
    </citation>
    <scope>NUCLEOTIDE SEQUENCE [LARGE SCALE GENOMIC DNA]</scope>
</reference>
<organism evidence="17 18">
    <name type="scientific">Candidatus Doudnabacteria bacterium RIFCSPHIGHO2_01_FULL_41_86</name>
    <dbReference type="NCBI Taxonomy" id="1817821"/>
    <lineage>
        <taxon>Bacteria</taxon>
        <taxon>Candidatus Doudnaibacteriota</taxon>
    </lineage>
</organism>
<dbReference type="Gene3D" id="2.10.230.10">
    <property type="entry name" value="Heat shock protein DnaJ, cysteine-rich domain"/>
    <property type="match status" value="1"/>
</dbReference>
<keyword evidence="4 13" id="KW-0235">DNA replication</keyword>
<dbReference type="InterPro" id="IPR001305">
    <property type="entry name" value="HSP_DnaJ_Cys-rich_dom"/>
</dbReference>
<keyword evidence="5 13" id="KW-0479">Metal-binding</keyword>
<evidence type="ECO:0000259" key="15">
    <source>
        <dbReference type="PROSITE" id="PS50076"/>
    </source>
</evidence>
<dbReference type="EMBL" id="MFEH01000001">
    <property type="protein sequence ID" value="OGE74414.1"/>
    <property type="molecule type" value="Genomic_DNA"/>
</dbReference>
<comment type="cofactor">
    <cofactor evidence="13">
        <name>Zn(2+)</name>
        <dbReference type="ChEBI" id="CHEBI:29105"/>
    </cofactor>
    <text evidence="13">Binds 2 Zn(2+) ions per monomer.</text>
</comment>
<keyword evidence="9 13" id="KW-0346">Stress response</keyword>
<dbReference type="GO" id="GO:0051082">
    <property type="term" value="F:unfolded protein binding"/>
    <property type="evidence" value="ECO:0007669"/>
    <property type="project" value="UniProtKB-UniRule"/>
</dbReference>
<feature type="binding site" evidence="13">
    <location>
        <position position="153"/>
    </location>
    <ligand>
        <name>Zn(2+)</name>
        <dbReference type="ChEBI" id="CHEBI:29105"/>
        <label>1</label>
    </ligand>
</feature>
<dbReference type="InterPro" id="IPR001623">
    <property type="entry name" value="DnaJ_domain"/>
</dbReference>
<feature type="binding site" evidence="13">
    <location>
        <position position="210"/>
    </location>
    <ligand>
        <name>Zn(2+)</name>
        <dbReference type="ChEBI" id="CHEBI:29105"/>
        <label>1</label>
    </ligand>
</feature>
<feature type="domain" description="CR-type" evidence="16">
    <location>
        <begin position="137"/>
        <end position="219"/>
    </location>
</feature>
<comment type="domain">
    <text evidence="13">The J domain is necessary and sufficient to stimulate DnaK ATPase activity. Zinc center 1 plays an important role in the autonomous, DnaK-independent chaperone activity of DnaJ. Zinc center 2 is essential for interaction with DnaK and for DnaJ activity.</text>
</comment>
<dbReference type="InterPro" id="IPR002939">
    <property type="entry name" value="DnaJ_C"/>
</dbReference>
<evidence type="ECO:0000256" key="13">
    <source>
        <dbReference type="HAMAP-Rule" id="MF_01152"/>
    </source>
</evidence>
<evidence type="ECO:0000256" key="10">
    <source>
        <dbReference type="ARBA" id="ARBA00023186"/>
    </source>
</evidence>
<dbReference type="Pfam" id="PF00684">
    <property type="entry name" value="DnaJ_CXXCXGXG"/>
    <property type="match status" value="1"/>
</dbReference>
<proteinExistence type="inferred from homology"/>
<evidence type="ECO:0000256" key="8">
    <source>
        <dbReference type="ARBA" id="ARBA00022833"/>
    </source>
</evidence>
<dbReference type="Pfam" id="PF00226">
    <property type="entry name" value="DnaJ"/>
    <property type="match status" value="1"/>
</dbReference>
<dbReference type="InterPro" id="IPR018253">
    <property type="entry name" value="DnaJ_domain_CS"/>
</dbReference>
<dbReference type="SUPFAM" id="SSF49493">
    <property type="entry name" value="HSP40/DnaJ peptide-binding domain"/>
    <property type="match status" value="2"/>
</dbReference>
<evidence type="ECO:0000256" key="2">
    <source>
        <dbReference type="ARBA" id="ARBA00011738"/>
    </source>
</evidence>
<comment type="subcellular location">
    <subcellularLocation>
        <location evidence="1 13">Cytoplasm</location>
    </subcellularLocation>
</comment>
<sequence>MAQDYYNTLGVSKTATQDEIKRAYRKLAHEHHPDKNKGNEGKFKEINEAYQVLSDPNKRSQYDRFGSTGPNMGGSGFGGFNPQDFTSGFNVEFEDAFDIFSDIFGGGGVNTRTRARRERGVDLEMDLDLTFDEAVFGVEKELTLEKKDTCEKCQGSGAEPGSKINTCPKCHGQGQIKTQRRTIFGVMQSASTCDRCDGSGKIPERSCSECRGTGAKRRQKNLKIRIPAGVENGQRIRITNEGEVGYRGSNFGDLYLRLHVKPHPKFKREAENIYNELPISFYQAALGTEIETPTVDGNVKLKIPAGTQSGKVFRIKDKGAPRLNSSSRGDHFVTVHVVTPTKLTKKEKELFKKLAEETGESVEVEEGFWDKFKK</sequence>
<feature type="repeat" description="CXXCXGXG motif" evidence="13">
    <location>
        <begin position="150"/>
        <end position="157"/>
    </location>
</feature>
<dbReference type="AlphaFoldDB" id="A0A1F5N9Z2"/>
<dbReference type="CDD" id="cd10719">
    <property type="entry name" value="DnaJ_zf"/>
    <property type="match status" value="1"/>
</dbReference>
<feature type="binding site" evidence="13">
    <location>
        <position position="193"/>
    </location>
    <ligand>
        <name>Zn(2+)</name>
        <dbReference type="ChEBI" id="CHEBI:29105"/>
        <label>2</label>
    </ligand>
</feature>
<dbReference type="HAMAP" id="MF_01152">
    <property type="entry name" value="DnaJ"/>
    <property type="match status" value="1"/>
</dbReference>
<dbReference type="InterPro" id="IPR036869">
    <property type="entry name" value="J_dom_sf"/>
</dbReference>
<evidence type="ECO:0000256" key="3">
    <source>
        <dbReference type="ARBA" id="ARBA00022490"/>
    </source>
</evidence>
<accession>A0A1F5N9Z2</accession>
<dbReference type="Gene3D" id="1.10.287.110">
    <property type="entry name" value="DnaJ domain"/>
    <property type="match status" value="1"/>
</dbReference>
<dbReference type="PANTHER" id="PTHR43096:SF48">
    <property type="entry name" value="CHAPERONE PROTEIN DNAJ"/>
    <property type="match status" value="1"/>
</dbReference>
<dbReference type="PROSITE" id="PS00636">
    <property type="entry name" value="DNAJ_1"/>
    <property type="match status" value="1"/>
</dbReference>
<dbReference type="GO" id="GO:0031072">
    <property type="term" value="F:heat shock protein binding"/>
    <property type="evidence" value="ECO:0007669"/>
    <property type="project" value="InterPro"/>
</dbReference>
<comment type="subunit">
    <text evidence="2 13">Homodimer.</text>
</comment>
<feature type="binding site" evidence="13">
    <location>
        <position position="167"/>
    </location>
    <ligand>
        <name>Zn(2+)</name>
        <dbReference type="ChEBI" id="CHEBI:29105"/>
        <label>2</label>
    </ligand>
</feature>
<feature type="repeat" description="CXXCXGXG motif" evidence="13">
    <location>
        <begin position="167"/>
        <end position="174"/>
    </location>
</feature>
<feature type="domain" description="J" evidence="15">
    <location>
        <begin position="4"/>
        <end position="66"/>
    </location>
</feature>
<evidence type="ECO:0000256" key="6">
    <source>
        <dbReference type="ARBA" id="ARBA00022737"/>
    </source>
</evidence>
<protein>
    <recommendedName>
        <fullName evidence="12 13">Chaperone protein DnaJ</fullName>
    </recommendedName>
</protein>
<dbReference type="CDD" id="cd10747">
    <property type="entry name" value="DnaJ_C"/>
    <property type="match status" value="1"/>
</dbReference>
<evidence type="ECO:0000256" key="12">
    <source>
        <dbReference type="ARBA" id="ARBA00067609"/>
    </source>
</evidence>
<feature type="zinc finger region" description="CR-type" evidence="14">
    <location>
        <begin position="137"/>
        <end position="219"/>
    </location>
</feature>
<evidence type="ECO:0000259" key="16">
    <source>
        <dbReference type="PROSITE" id="PS51188"/>
    </source>
</evidence>
<dbReference type="GO" id="GO:0005524">
    <property type="term" value="F:ATP binding"/>
    <property type="evidence" value="ECO:0007669"/>
    <property type="project" value="InterPro"/>
</dbReference>
<dbReference type="Gene3D" id="2.60.260.20">
    <property type="entry name" value="Urease metallochaperone UreE, N-terminal domain"/>
    <property type="match status" value="2"/>
</dbReference>
<gene>
    <name evidence="13" type="primary">dnaJ</name>
    <name evidence="17" type="ORF">A2717_02675</name>
</gene>
<evidence type="ECO:0000256" key="7">
    <source>
        <dbReference type="ARBA" id="ARBA00022771"/>
    </source>
</evidence>
<feature type="binding site" evidence="13">
    <location>
        <position position="207"/>
    </location>
    <ligand>
        <name>Zn(2+)</name>
        <dbReference type="ChEBI" id="CHEBI:29105"/>
        <label>1</label>
    </ligand>
</feature>
<dbReference type="InterPro" id="IPR036410">
    <property type="entry name" value="HSP_DnaJ_Cys-rich_dom_sf"/>
</dbReference>
<dbReference type="FunFam" id="2.60.260.20:FF:000004">
    <property type="entry name" value="Molecular chaperone DnaJ"/>
    <property type="match status" value="1"/>
</dbReference>
<dbReference type="SUPFAM" id="SSF57938">
    <property type="entry name" value="DnaJ/Hsp40 cysteine-rich domain"/>
    <property type="match status" value="1"/>
</dbReference>
<keyword evidence="10 13" id="KW-0143">Chaperone</keyword>
<dbReference type="SMART" id="SM00271">
    <property type="entry name" value="DnaJ"/>
    <property type="match status" value="1"/>
</dbReference>
<feature type="binding site" evidence="13">
    <location>
        <position position="196"/>
    </location>
    <ligand>
        <name>Zn(2+)</name>
        <dbReference type="ChEBI" id="CHEBI:29105"/>
        <label>2</label>
    </ligand>
</feature>
<comment type="similarity">
    <text evidence="11 13">Belongs to the DnaJ family.</text>
</comment>
<feature type="binding site" evidence="13">
    <location>
        <position position="170"/>
    </location>
    <ligand>
        <name>Zn(2+)</name>
        <dbReference type="ChEBI" id="CHEBI:29105"/>
        <label>2</label>
    </ligand>
</feature>
<evidence type="ECO:0000256" key="9">
    <source>
        <dbReference type="ARBA" id="ARBA00023016"/>
    </source>
</evidence>
<dbReference type="GO" id="GO:0006260">
    <property type="term" value="P:DNA replication"/>
    <property type="evidence" value="ECO:0007669"/>
    <property type="project" value="UniProtKB-KW"/>
</dbReference>
<comment type="function">
    <text evidence="13">Participates actively in the response to hyperosmotic and heat shock by preventing the aggregation of stress-denatured proteins and by disaggregating proteins, also in an autonomous, DnaK-independent fashion. Unfolded proteins bind initially to DnaJ; upon interaction with the DnaJ-bound protein, DnaK hydrolyzes its bound ATP, resulting in the formation of a stable complex. GrpE releases ADP from DnaK; ATP binding to DnaK triggers the release of the substrate protein, thus completing the reaction cycle. Several rounds of ATP-dependent interactions between DnaJ, DnaK and GrpE are required for fully efficient folding. Also involved, together with DnaK and GrpE, in the DNA replication of plasmids through activation of initiation proteins.</text>
</comment>
<comment type="caution">
    <text evidence="17">The sequence shown here is derived from an EMBL/GenBank/DDBJ whole genome shotgun (WGS) entry which is preliminary data.</text>
</comment>
<dbReference type="SUPFAM" id="SSF46565">
    <property type="entry name" value="Chaperone J-domain"/>
    <property type="match status" value="1"/>
</dbReference>
<dbReference type="InterPro" id="IPR012724">
    <property type="entry name" value="DnaJ"/>
</dbReference>
<evidence type="ECO:0000256" key="4">
    <source>
        <dbReference type="ARBA" id="ARBA00022705"/>
    </source>
</evidence>
<dbReference type="FunFam" id="2.10.230.10:FF:000002">
    <property type="entry name" value="Molecular chaperone DnaJ"/>
    <property type="match status" value="1"/>
</dbReference>
<keyword evidence="6 13" id="KW-0677">Repeat</keyword>
<dbReference type="PROSITE" id="PS51188">
    <property type="entry name" value="ZF_CR"/>
    <property type="match status" value="1"/>
</dbReference>
<dbReference type="PRINTS" id="PR00625">
    <property type="entry name" value="JDOMAIN"/>
</dbReference>
<dbReference type="PROSITE" id="PS50076">
    <property type="entry name" value="DNAJ_2"/>
    <property type="match status" value="1"/>
</dbReference>
<evidence type="ECO:0000256" key="5">
    <source>
        <dbReference type="ARBA" id="ARBA00022723"/>
    </source>
</evidence>
<dbReference type="Pfam" id="PF01556">
    <property type="entry name" value="DnaJ_C"/>
    <property type="match status" value="1"/>
</dbReference>
<keyword evidence="3 13" id="KW-0963">Cytoplasm</keyword>
<feature type="repeat" description="CXXCXGXG motif" evidence="13">
    <location>
        <begin position="207"/>
        <end position="214"/>
    </location>
</feature>
<keyword evidence="7 13" id="KW-0863">Zinc-finger</keyword>
<dbReference type="GO" id="GO:0042026">
    <property type="term" value="P:protein refolding"/>
    <property type="evidence" value="ECO:0007669"/>
    <property type="project" value="TreeGrafter"/>
</dbReference>
<feature type="binding site" evidence="13">
    <location>
        <position position="150"/>
    </location>
    <ligand>
        <name>Zn(2+)</name>
        <dbReference type="ChEBI" id="CHEBI:29105"/>
        <label>1</label>
    </ligand>
</feature>
<dbReference type="GO" id="GO:0008270">
    <property type="term" value="F:zinc ion binding"/>
    <property type="evidence" value="ECO:0007669"/>
    <property type="project" value="UniProtKB-UniRule"/>
</dbReference>
<keyword evidence="8 13" id="KW-0862">Zinc</keyword>
<dbReference type="GO" id="GO:0009408">
    <property type="term" value="P:response to heat"/>
    <property type="evidence" value="ECO:0007669"/>
    <property type="project" value="InterPro"/>
</dbReference>
<evidence type="ECO:0000256" key="1">
    <source>
        <dbReference type="ARBA" id="ARBA00004496"/>
    </source>
</evidence>
<evidence type="ECO:0000313" key="17">
    <source>
        <dbReference type="EMBL" id="OGE74414.1"/>
    </source>
</evidence>
<dbReference type="NCBIfam" id="TIGR02349">
    <property type="entry name" value="DnaJ_bact"/>
    <property type="match status" value="1"/>
</dbReference>
<dbReference type="GO" id="GO:0005737">
    <property type="term" value="C:cytoplasm"/>
    <property type="evidence" value="ECO:0007669"/>
    <property type="project" value="UniProtKB-SubCell"/>
</dbReference>
<evidence type="ECO:0000313" key="18">
    <source>
        <dbReference type="Proteomes" id="UP000177610"/>
    </source>
</evidence>
<evidence type="ECO:0000256" key="11">
    <source>
        <dbReference type="ARBA" id="ARBA00061004"/>
    </source>
</evidence>
<dbReference type="Proteomes" id="UP000177610">
    <property type="component" value="Unassembled WGS sequence"/>
</dbReference>